<dbReference type="InParanoid" id="A0A1E7F942"/>
<name>A0A1E7F942_9STRA</name>
<dbReference type="InterPro" id="IPR001841">
    <property type="entry name" value="Znf_RING"/>
</dbReference>
<dbReference type="Pfam" id="PF13639">
    <property type="entry name" value="zf-RING_2"/>
    <property type="match status" value="1"/>
</dbReference>
<dbReference type="GO" id="GO:0061630">
    <property type="term" value="F:ubiquitin protein ligase activity"/>
    <property type="evidence" value="ECO:0007669"/>
    <property type="project" value="UniProtKB-EC"/>
</dbReference>
<dbReference type="EMBL" id="KV784360">
    <property type="protein sequence ID" value="OEU14353.1"/>
    <property type="molecule type" value="Genomic_DNA"/>
</dbReference>
<evidence type="ECO:0000259" key="9">
    <source>
        <dbReference type="PROSITE" id="PS50089"/>
    </source>
</evidence>
<evidence type="ECO:0000313" key="10">
    <source>
        <dbReference type="EMBL" id="OEU14353.1"/>
    </source>
</evidence>
<evidence type="ECO:0000256" key="4">
    <source>
        <dbReference type="ARBA" id="ARBA00022723"/>
    </source>
</evidence>
<keyword evidence="7" id="KW-0862">Zinc</keyword>
<keyword evidence="3" id="KW-0808">Transferase</keyword>
<evidence type="ECO:0000256" key="8">
    <source>
        <dbReference type="PROSITE-ProRule" id="PRU00175"/>
    </source>
</evidence>
<evidence type="ECO:0000256" key="1">
    <source>
        <dbReference type="ARBA" id="ARBA00000900"/>
    </source>
</evidence>
<keyword evidence="4" id="KW-0479">Metal-binding</keyword>
<dbReference type="InterPro" id="IPR011016">
    <property type="entry name" value="Znf_RING-CH"/>
</dbReference>
<protein>
    <recommendedName>
        <fullName evidence="2">RING-type E3 ubiquitin transferase</fullName>
        <ecNumber evidence="2">2.3.2.27</ecNumber>
    </recommendedName>
</protein>
<dbReference type="InterPro" id="IPR045191">
    <property type="entry name" value="MBR1/2-like"/>
</dbReference>
<dbReference type="EC" id="2.3.2.27" evidence="2"/>
<dbReference type="KEGG" id="fcy:FRACYDRAFT_165374"/>
<dbReference type="PANTHER" id="PTHR22937">
    <property type="entry name" value="E3 UBIQUITIN-PROTEIN LIGASE RNF165"/>
    <property type="match status" value="1"/>
</dbReference>
<dbReference type="SMART" id="SM00184">
    <property type="entry name" value="RING"/>
    <property type="match status" value="1"/>
</dbReference>
<reference evidence="10 11" key="1">
    <citation type="submission" date="2016-09" db="EMBL/GenBank/DDBJ databases">
        <title>Extensive genetic diversity and differential bi-allelic expression allows diatom success in the polar Southern Ocean.</title>
        <authorList>
            <consortium name="DOE Joint Genome Institute"/>
            <person name="Mock T."/>
            <person name="Otillar R.P."/>
            <person name="Strauss J."/>
            <person name="Dupont C."/>
            <person name="Frickenhaus S."/>
            <person name="Maumus F."/>
            <person name="Mcmullan M."/>
            <person name="Sanges R."/>
            <person name="Schmutz J."/>
            <person name="Toseland A."/>
            <person name="Valas R."/>
            <person name="Veluchamy A."/>
            <person name="Ward B.J."/>
            <person name="Allen A."/>
            <person name="Barry K."/>
            <person name="Falciatore A."/>
            <person name="Ferrante M."/>
            <person name="Fortunato A.E."/>
            <person name="Gloeckner G."/>
            <person name="Gruber A."/>
            <person name="Hipkin R."/>
            <person name="Janech M."/>
            <person name="Kroth P."/>
            <person name="Leese F."/>
            <person name="Lindquist E."/>
            <person name="Lyon B.R."/>
            <person name="Martin J."/>
            <person name="Mayer C."/>
            <person name="Parker M."/>
            <person name="Quesneville H."/>
            <person name="Raymond J."/>
            <person name="Uhlig C."/>
            <person name="Valentin K.U."/>
            <person name="Worden A.Z."/>
            <person name="Armbrust E.V."/>
            <person name="Bowler C."/>
            <person name="Green B."/>
            <person name="Moulton V."/>
            <person name="Van Oosterhout C."/>
            <person name="Grigoriev I."/>
        </authorList>
    </citation>
    <scope>NUCLEOTIDE SEQUENCE [LARGE SCALE GENOMIC DNA]</scope>
    <source>
        <strain evidence="10 11">CCMP1102</strain>
    </source>
</reference>
<gene>
    <name evidence="10" type="ORF">FRACYDRAFT_165374</name>
</gene>
<proteinExistence type="predicted"/>
<evidence type="ECO:0000313" key="11">
    <source>
        <dbReference type="Proteomes" id="UP000095751"/>
    </source>
</evidence>
<evidence type="ECO:0000256" key="6">
    <source>
        <dbReference type="ARBA" id="ARBA00022786"/>
    </source>
</evidence>
<keyword evidence="11" id="KW-1185">Reference proteome</keyword>
<accession>A0A1E7F942</accession>
<evidence type="ECO:0000256" key="7">
    <source>
        <dbReference type="ARBA" id="ARBA00022833"/>
    </source>
</evidence>
<dbReference type="SUPFAM" id="SSF57850">
    <property type="entry name" value="RING/U-box"/>
    <property type="match status" value="1"/>
</dbReference>
<keyword evidence="5 8" id="KW-0863">Zinc-finger</keyword>
<evidence type="ECO:0000256" key="5">
    <source>
        <dbReference type="ARBA" id="ARBA00022771"/>
    </source>
</evidence>
<evidence type="ECO:0000256" key="3">
    <source>
        <dbReference type="ARBA" id="ARBA00022679"/>
    </source>
</evidence>
<dbReference type="Gene3D" id="3.30.40.10">
    <property type="entry name" value="Zinc/RING finger domain, C3HC4 (zinc finger)"/>
    <property type="match status" value="1"/>
</dbReference>
<dbReference type="PROSITE" id="PS50089">
    <property type="entry name" value="ZF_RING_2"/>
    <property type="match status" value="1"/>
</dbReference>
<feature type="non-terminal residue" evidence="10">
    <location>
        <position position="57"/>
    </location>
</feature>
<feature type="non-terminal residue" evidence="10">
    <location>
        <position position="1"/>
    </location>
</feature>
<feature type="domain" description="RING-type" evidence="9">
    <location>
        <begin position="11"/>
        <end position="52"/>
    </location>
</feature>
<dbReference type="SMART" id="SM00744">
    <property type="entry name" value="RINGv"/>
    <property type="match status" value="1"/>
</dbReference>
<dbReference type="GO" id="GO:0008270">
    <property type="term" value="F:zinc ion binding"/>
    <property type="evidence" value="ECO:0007669"/>
    <property type="project" value="UniProtKB-KW"/>
</dbReference>
<dbReference type="AlphaFoldDB" id="A0A1E7F942"/>
<dbReference type="Proteomes" id="UP000095751">
    <property type="component" value="Unassembled WGS sequence"/>
</dbReference>
<comment type="catalytic activity">
    <reaction evidence="1">
        <text>S-ubiquitinyl-[E2 ubiquitin-conjugating enzyme]-L-cysteine + [acceptor protein]-L-lysine = [E2 ubiquitin-conjugating enzyme]-L-cysteine + N(6)-ubiquitinyl-[acceptor protein]-L-lysine.</text>
        <dbReference type="EC" id="2.3.2.27"/>
    </reaction>
</comment>
<dbReference type="OrthoDB" id="48923at2759"/>
<organism evidence="10 11">
    <name type="scientific">Fragilariopsis cylindrus CCMP1102</name>
    <dbReference type="NCBI Taxonomy" id="635003"/>
    <lineage>
        <taxon>Eukaryota</taxon>
        <taxon>Sar</taxon>
        <taxon>Stramenopiles</taxon>
        <taxon>Ochrophyta</taxon>
        <taxon>Bacillariophyta</taxon>
        <taxon>Bacillariophyceae</taxon>
        <taxon>Bacillariophycidae</taxon>
        <taxon>Bacillariales</taxon>
        <taxon>Bacillariaceae</taxon>
        <taxon>Fragilariopsis</taxon>
    </lineage>
</organism>
<keyword evidence="6" id="KW-0833">Ubl conjugation pathway</keyword>
<sequence>SSPNSVDEPHCTICFTELEDGDRVGDIGCMHVFHADCLKMWIQKRNSCPLCNIPVAK</sequence>
<dbReference type="PANTHER" id="PTHR22937:SF65">
    <property type="entry name" value="E3 UBIQUITIN-PROTEIN LIGASE ARK2C"/>
    <property type="match status" value="1"/>
</dbReference>
<dbReference type="InterPro" id="IPR013083">
    <property type="entry name" value="Znf_RING/FYVE/PHD"/>
</dbReference>
<evidence type="ECO:0000256" key="2">
    <source>
        <dbReference type="ARBA" id="ARBA00012483"/>
    </source>
</evidence>